<dbReference type="RefSeq" id="WP_063743129.1">
    <property type="nucleotide sequence ID" value="NZ_MTDB01000034.1"/>
</dbReference>
<evidence type="ECO:0000313" key="3">
    <source>
        <dbReference type="EMBL" id="RVU87004.1"/>
    </source>
</evidence>
<dbReference type="GO" id="GO:0016779">
    <property type="term" value="F:nucleotidyltransferase activity"/>
    <property type="evidence" value="ECO:0007669"/>
    <property type="project" value="UniProtKB-ARBA"/>
</dbReference>
<dbReference type="InterPro" id="IPR050065">
    <property type="entry name" value="GlmU-like"/>
</dbReference>
<name>A0AA94EXK3_9FLAO</name>
<sequence>MNYILFDGNVRNALLPFTFTRPVADIRVGILTIREKWEKFLGYTTTTITEEYLSEKYPMVEMEENIMINASFLPNDVLVEMIKSLEENQALFYKDEVVAFYSKENQEVDFDTFEIIECTVDCITIEHTWDIFAKNDIALREDFELITEGRTSQPIPKSVNVIAPENIFIEEGAKLEFVTLNASTGPIYIGKNSEIMEGSVIRGPFALCEEAQVKLATKIYGATTVGPHSRVGGEINNSVLFAYSNKGHDGFLGNSVLGEWCNIGADSNNSNLKNNYEEVKLWSYETETFARTGLQFCGLMMGDHSKCGINTMFNTGTVVGVSANIFGAGFPRNFVPSFSWGGASGFTTYLTAKAFQTAKIVMSRRNIEFSEQDVKILEHVFEETKKYRKE</sequence>
<dbReference type="SUPFAM" id="SSF51161">
    <property type="entry name" value="Trimeric LpxA-like enzymes"/>
    <property type="match status" value="1"/>
</dbReference>
<organism evidence="3">
    <name type="scientific">Flavobacterium columnare</name>
    <dbReference type="NCBI Taxonomy" id="996"/>
    <lineage>
        <taxon>Bacteria</taxon>
        <taxon>Pseudomonadati</taxon>
        <taxon>Bacteroidota</taxon>
        <taxon>Flavobacteriia</taxon>
        <taxon>Flavobacteriales</taxon>
        <taxon>Flavobacteriaceae</taxon>
        <taxon>Flavobacterium</taxon>
    </lineage>
</organism>
<dbReference type="InterPro" id="IPR011004">
    <property type="entry name" value="Trimer_LpxA-like_sf"/>
</dbReference>
<accession>A0AA94EXK3</accession>
<reference evidence="3" key="1">
    <citation type="submission" date="2018-12" db="EMBL/GenBank/DDBJ databases">
        <title>Draft genome sequence of Flaovobacterium columnare BGFS27 isolated from channel catfish in Alabama.</title>
        <authorList>
            <person name="Cai W."/>
            <person name="Arias C."/>
        </authorList>
    </citation>
    <scope>NUCLEOTIDE SEQUENCE [LARGE SCALE GENOMIC DNA]</scope>
    <source>
        <strain evidence="3">BGFS27</strain>
    </source>
</reference>
<dbReference type="EMBL" id="RWGX01000005">
    <property type="protein sequence ID" value="RVU87004.1"/>
    <property type="molecule type" value="Genomic_DNA"/>
</dbReference>
<gene>
    <name evidence="3" type="ORF">EJB19_11630</name>
</gene>
<proteinExistence type="predicted"/>
<evidence type="ECO:0000256" key="1">
    <source>
        <dbReference type="ARBA" id="ARBA00022679"/>
    </source>
</evidence>
<keyword evidence="1" id="KW-0808">Transferase</keyword>
<dbReference type="InterPro" id="IPR023917">
    <property type="entry name" value="Bifunctiontional_GlmU_bac-type"/>
</dbReference>
<dbReference type="CDD" id="cd05635">
    <property type="entry name" value="LbH_unknown"/>
    <property type="match status" value="1"/>
</dbReference>
<keyword evidence="2" id="KW-0012">Acyltransferase</keyword>
<dbReference type="PANTHER" id="PTHR43584">
    <property type="entry name" value="NUCLEOTIDYL TRANSFERASE"/>
    <property type="match status" value="1"/>
</dbReference>
<evidence type="ECO:0000256" key="2">
    <source>
        <dbReference type="ARBA" id="ARBA00023315"/>
    </source>
</evidence>
<dbReference type="AlphaFoldDB" id="A0AA94EXK3"/>
<comment type="caution">
    <text evidence="3">The sequence shown here is derived from an EMBL/GenBank/DDBJ whole genome shotgun (WGS) entry which is preliminary data.</text>
</comment>
<dbReference type="NCBIfam" id="TIGR03991">
    <property type="entry name" value="alt_bact_glmU"/>
    <property type="match status" value="1"/>
</dbReference>
<dbReference type="Pfam" id="PF13562">
    <property type="entry name" value="NTP_transf_4"/>
    <property type="match status" value="1"/>
</dbReference>
<dbReference type="Gene3D" id="2.160.10.10">
    <property type="entry name" value="Hexapeptide repeat proteins"/>
    <property type="match status" value="1"/>
</dbReference>
<dbReference type="GO" id="GO:0016746">
    <property type="term" value="F:acyltransferase activity"/>
    <property type="evidence" value="ECO:0007669"/>
    <property type="project" value="UniProtKB-KW"/>
</dbReference>
<protein>
    <submittedName>
        <fullName evidence="3">Glucose-1-phosphate thymidylyltransferase</fullName>
    </submittedName>
</protein>